<keyword evidence="3" id="KW-1185">Reference proteome</keyword>
<organism evidence="2 3">
    <name type="scientific">Cardiocondyla obscurior</name>
    <dbReference type="NCBI Taxonomy" id="286306"/>
    <lineage>
        <taxon>Eukaryota</taxon>
        <taxon>Metazoa</taxon>
        <taxon>Ecdysozoa</taxon>
        <taxon>Arthropoda</taxon>
        <taxon>Hexapoda</taxon>
        <taxon>Insecta</taxon>
        <taxon>Pterygota</taxon>
        <taxon>Neoptera</taxon>
        <taxon>Endopterygota</taxon>
        <taxon>Hymenoptera</taxon>
        <taxon>Apocrita</taxon>
        <taxon>Aculeata</taxon>
        <taxon>Formicoidea</taxon>
        <taxon>Formicidae</taxon>
        <taxon>Myrmicinae</taxon>
        <taxon>Cardiocondyla</taxon>
    </lineage>
</organism>
<evidence type="ECO:0000313" key="3">
    <source>
        <dbReference type="Proteomes" id="UP001430953"/>
    </source>
</evidence>
<dbReference type="EMBL" id="JADYXP020000002">
    <property type="protein sequence ID" value="KAL0130345.1"/>
    <property type="molecule type" value="Genomic_DNA"/>
</dbReference>
<feature type="compositionally biased region" description="Basic and acidic residues" evidence="1">
    <location>
        <begin position="62"/>
        <end position="77"/>
    </location>
</feature>
<comment type="caution">
    <text evidence="2">The sequence shown here is derived from an EMBL/GenBank/DDBJ whole genome shotgun (WGS) entry which is preliminary data.</text>
</comment>
<evidence type="ECO:0000313" key="2">
    <source>
        <dbReference type="EMBL" id="KAL0130345.1"/>
    </source>
</evidence>
<protein>
    <submittedName>
        <fullName evidence="2">Uncharacterized protein</fullName>
    </submittedName>
</protein>
<proteinExistence type="predicted"/>
<name>A0AAW2GSV0_9HYME</name>
<dbReference type="Proteomes" id="UP001430953">
    <property type="component" value="Unassembled WGS sequence"/>
</dbReference>
<accession>A0AAW2GSV0</accession>
<reference evidence="2 3" key="1">
    <citation type="submission" date="2023-03" db="EMBL/GenBank/DDBJ databases">
        <title>High recombination rates correlate with genetic variation in Cardiocondyla obscurior ants.</title>
        <authorList>
            <person name="Errbii M."/>
        </authorList>
    </citation>
    <scope>NUCLEOTIDE SEQUENCE [LARGE SCALE GENOMIC DNA]</scope>
    <source>
        <strain evidence="2">Alpha-2009</strain>
        <tissue evidence="2">Whole body</tissue>
    </source>
</reference>
<sequence>MLGPCRRERERVGSARVSGMSVSRTAGSARSKEGSGAPESRRCRCRGWPGAPERRKARKRPSSGERNRFRRPGEPGRGRLGSAQVLEDRMLGCSPARKRCLVCARGGLYTRGPGSGGPHSRAVGWRCAVWAVGRPMFPVA</sequence>
<gene>
    <name evidence="2" type="ORF">PUN28_002171</name>
</gene>
<evidence type="ECO:0000256" key="1">
    <source>
        <dbReference type="SAM" id="MobiDB-lite"/>
    </source>
</evidence>
<feature type="region of interest" description="Disordered" evidence="1">
    <location>
        <begin position="1"/>
        <end position="83"/>
    </location>
</feature>
<dbReference type="AlphaFoldDB" id="A0AAW2GSV0"/>
<feature type="compositionally biased region" description="Basic and acidic residues" evidence="1">
    <location>
        <begin position="1"/>
        <end position="13"/>
    </location>
</feature>